<dbReference type="SUPFAM" id="SSF53474">
    <property type="entry name" value="alpha/beta-Hydrolases"/>
    <property type="match status" value="1"/>
</dbReference>
<accession>A0A1T5B1Z6</accession>
<keyword evidence="1" id="KW-1133">Transmembrane helix</keyword>
<dbReference type="Proteomes" id="UP000189981">
    <property type="component" value="Unassembled WGS sequence"/>
</dbReference>
<keyword evidence="2" id="KW-0645">Protease</keyword>
<name>A0A1T5B1Z6_9SPHI</name>
<dbReference type="Gene3D" id="3.40.50.1820">
    <property type="entry name" value="alpha/beta hydrolase"/>
    <property type="match status" value="1"/>
</dbReference>
<dbReference type="GO" id="GO:0004177">
    <property type="term" value="F:aminopeptidase activity"/>
    <property type="evidence" value="ECO:0007669"/>
    <property type="project" value="UniProtKB-KW"/>
</dbReference>
<proteinExistence type="predicted"/>
<dbReference type="STRING" id="572036.SAMN05661099_1213"/>
<dbReference type="InterPro" id="IPR029058">
    <property type="entry name" value="AB_hydrolase_fold"/>
</dbReference>
<keyword evidence="2" id="KW-0031">Aminopeptidase</keyword>
<keyword evidence="2" id="KW-0378">Hydrolase</keyword>
<protein>
    <submittedName>
        <fullName evidence="2">Dipeptidyl aminopeptidase/acylaminoacyl peptidase</fullName>
    </submittedName>
</protein>
<dbReference type="SUPFAM" id="SSF82171">
    <property type="entry name" value="DPP6 N-terminal domain-like"/>
    <property type="match status" value="1"/>
</dbReference>
<feature type="transmembrane region" description="Helical" evidence="1">
    <location>
        <begin position="7"/>
        <end position="24"/>
    </location>
</feature>
<dbReference type="EMBL" id="FUYR01000001">
    <property type="protein sequence ID" value="SKB41234.1"/>
    <property type="molecule type" value="Genomic_DNA"/>
</dbReference>
<dbReference type="OrthoDB" id="795279at2"/>
<keyword evidence="1" id="KW-0812">Transmembrane</keyword>
<evidence type="ECO:0000313" key="2">
    <source>
        <dbReference type="EMBL" id="SKB41234.1"/>
    </source>
</evidence>
<evidence type="ECO:0000313" key="3">
    <source>
        <dbReference type="Proteomes" id="UP000189981"/>
    </source>
</evidence>
<organism evidence="2 3">
    <name type="scientific">Daejeonella lutea</name>
    <dbReference type="NCBI Taxonomy" id="572036"/>
    <lineage>
        <taxon>Bacteria</taxon>
        <taxon>Pseudomonadati</taxon>
        <taxon>Bacteroidota</taxon>
        <taxon>Sphingobacteriia</taxon>
        <taxon>Sphingobacteriales</taxon>
        <taxon>Sphingobacteriaceae</taxon>
        <taxon>Daejeonella</taxon>
    </lineage>
</organism>
<keyword evidence="3" id="KW-1185">Reference proteome</keyword>
<dbReference type="AlphaFoldDB" id="A0A1T5B1Z6"/>
<dbReference type="RefSeq" id="WP_079701718.1">
    <property type="nucleotide sequence ID" value="NZ_FUYR01000001.1"/>
</dbReference>
<sequence length="548" mass="62802">MILKKFIPIAATVSASIIFLFVFIRTTTCSHPISIISPAFEIEPKFVLASNGDVVFSAVDQGTYSIYKYTSSGLKKEDHRDGYLSPFLIDNKVYGLIDKNGDQNYTTDHGIIKKLIGGRFITYLHVFPGTDEVVVQLNNDNTVYLLDLSNETKTAIFYGVQKVHNILKLNTNSFIINYDGYLSHYDLKTKSERLIAKNVNGDSMNAFITDDLFLYYANQGNENHYKIFEVNLKVNPLESRVMHKKEGYDVRMPKRRGDLLYFLELVNSEYLLSEMNLRDKTVKRITSKGVIYMYEFGAKNNIILSYSDFENPKCIADYNRDNEKFSIKTGSRRQLSFTHRAIKNKDGSNAYLIKAKDKSYKGVILYFHPGLHSDFSPRWDPVIVNLIMNGYIILAPNYPMSSGYGQTFYQSDLQAAVNDINHWKEYVKANLSGYPLYYLSSSSGNILMEKSLKENGKDVTAFSSLFGIASDELKFTDKRGLYVLGQNDPIIDIESRKHTILAQNNDNKIISYENEGHWIRHQENNSDLIRNILTFYCDEKPLFSSHDE</sequence>
<evidence type="ECO:0000256" key="1">
    <source>
        <dbReference type="SAM" id="Phobius"/>
    </source>
</evidence>
<gene>
    <name evidence="2" type="ORF">SAMN05661099_1213</name>
</gene>
<reference evidence="3" key="1">
    <citation type="submission" date="2017-02" db="EMBL/GenBank/DDBJ databases">
        <authorList>
            <person name="Varghese N."/>
            <person name="Submissions S."/>
        </authorList>
    </citation>
    <scope>NUCLEOTIDE SEQUENCE [LARGE SCALE GENOMIC DNA]</scope>
    <source>
        <strain evidence="3">DSM 22385</strain>
    </source>
</reference>
<keyword evidence="1" id="KW-0472">Membrane</keyword>